<evidence type="ECO:0000313" key="6">
    <source>
        <dbReference type="Proteomes" id="UP000607559"/>
    </source>
</evidence>
<dbReference type="Proteomes" id="UP000607559">
    <property type="component" value="Unassembled WGS sequence"/>
</dbReference>
<feature type="domain" description="Pyrrolo-quinoline quinone repeat" evidence="4">
    <location>
        <begin position="11"/>
        <end position="613"/>
    </location>
</feature>
<reference evidence="5" key="2">
    <citation type="submission" date="2020-09" db="EMBL/GenBank/DDBJ databases">
        <authorList>
            <person name="Sun Q."/>
            <person name="Zhou Y."/>
        </authorList>
    </citation>
    <scope>NUCLEOTIDE SEQUENCE</scope>
    <source>
        <strain evidence="5">CGMCC 1.15448</strain>
    </source>
</reference>
<dbReference type="Gene3D" id="2.140.10.10">
    <property type="entry name" value="Quinoprotein alcohol dehydrogenase-like superfamily"/>
    <property type="match status" value="1"/>
</dbReference>
<evidence type="ECO:0000313" key="5">
    <source>
        <dbReference type="EMBL" id="GGA83235.1"/>
    </source>
</evidence>
<keyword evidence="3" id="KW-0560">Oxidoreductase</keyword>
<dbReference type="Pfam" id="PF01011">
    <property type="entry name" value="PQQ"/>
    <property type="match status" value="1"/>
</dbReference>
<protein>
    <submittedName>
        <fullName evidence="5">Quinoprotein glucose dehydrogenase</fullName>
    </submittedName>
</protein>
<dbReference type="GO" id="GO:0016020">
    <property type="term" value="C:membrane"/>
    <property type="evidence" value="ECO:0007669"/>
    <property type="project" value="InterPro"/>
</dbReference>
<evidence type="ECO:0000256" key="1">
    <source>
        <dbReference type="ARBA" id="ARBA00001931"/>
    </source>
</evidence>
<dbReference type="PANTHER" id="PTHR32303">
    <property type="entry name" value="QUINOPROTEIN ALCOHOL DEHYDROGENASE (CYTOCHROME C)"/>
    <property type="match status" value="1"/>
</dbReference>
<dbReference type="InterPro" id="IPR017511">
    <property type="entry name" value="PQQ_mDH"/>
</dbReference>
<dbReference type="AlphaFoldDB" id="A0A8J2U6Y4"/>
<proteinExistence type="inferred from homology"/>
<reference evidence="5" key="1">
    <citation type="journal article" date="2014" name="Int. J. Syst. Evol. Microbiol.">
        <title>Complete genome sequence of Corynebacterium casei LMG S-19264T (=DSM 44701T), isolated from a smear-ripened cheese.</title>
        <authorList>
            <consortium name="US DOE Joint Genome Institute (JGI-PGF)"/>
            <person name="Walter F."/>
            <person name="Albersmeier A."/>
            <person name="Kalinowski J."/>
            <person name="Ruckert C."/>
        </authorList>
    </citation>
    <scope>NUCLEOTIDE SEQUENCE</scope>
    <source>
        <strain evidence="5">CGMCC 1.15448</strain>
    </source>
</reference>
<sequence>MLSAGAQDGSWAYYGQDAGGRRYSALKQINDHNVAGLKVAWTYRTGELATYEGTHALAKAAFESTPILIGRTLYLSTPSDRVIAVDAATGQQRWVYDPKVNLHDDHSEITSRGVAYWPAKGGGPLFGNGSVTNGEPGRIFIGTLDGRLIALDATTGKPAADFGKDGAVDLRAGVGDDIAETSPPVVTGDLVIVGSSLGDNYRFDYPQGVVRAYNVRTGKLVWSWNPIPTDPADSAYASWQGPKAHQSGAANAWSILSVDAARDLLFVPTTSPSPDYYGGERKGSNLYANSIVALRASTGKRIWSFQVVHHDLWDFDIAAQPMLVDIDRGGKKIGAVVVGTKMGHIFVLDRETGQSLFPVEERPVPASTVKGEEAWPTQPFPVLPAPLGIQGLSVADAWGPTEEDAAEARRRITSYRSQGPFTPPSPEGSIMAPGNVGGINWSGMCYDPVNDWLITNINLIPAVIRMLPRDSVDIVERADASVMRAETGRQLGTPYVMKRDYLIKVDMRGIVMQVKPPWGTLVAIDLHDGSKKWEVPLGHMMDPARYPDADKWGSINFGGAIVTAGDLIFVAASMDGHFRAFDRRTGKVLWDYALPAAGQATPMTYSLDGKQYVVIAAGGHGKLRTRQGDYVIAFAIK</sequence>
<dbReference type="EMBL" id="BMJC01000001">
    <property type="protein sequence ID" value="GGA83235.1"/>
    <property type="molecule type" value="Genomic_DNA"/>
</dbReference>
<comment type="similarity">
    <text evidence="2">Belongs to the bacterial PQQ dehydrogenase family.</text>
</comment>
<dbReference type="PANTHER" id="PTHR32303:SF4">
    <property type="entry name" value="QUINOPROTEIN GLUCOSE DEHYDROGENASE"/>
    <property type="match status" value="1"/>
</dbReference>
<evidence type="ECO:0000256" key="2">
    <source>
        <dbReference type="ARBA" id="ARBA00008156"/>
    </source>
</evidence>
<dbReference type="SUPFAM" id="SSF50998">
    <property type="entry name" value="Quinoprotein alcohol dehydrogenase-like"/>
    <property type="match status" value="1"/>
</dbReference>
<organism evidence="5 6">
    <name type="scientific">Puia dinghuensis</name>
    <dbReference type="NCBI Taxonomy" id="1792502"/>
    <lineage>
        <taxon>Bacteria</taxon>
        <taxon>Pseudomonadati</taxon>
        <taxon>Bacteroidota</taxon>
        <taxon>Chitinophagia</taxon>
        <taxon>Chitinophagales</taxon>
        <taxon>Chitinophagaceae</taxon>
        <taxon>Puia</taxon>
    </lineage>
</organism>
<comment type="caution">
    <text evidence="5">The sequence shown here is derived from an EMBL/GenBank/DDBJ whole genome shotgun (WGS) entry which is preliminary data.</text>
</comment>
<evidence type="ECO:0000256" key="3">
    <source>
        <dbReference type="ARBA" id="ARBA00023002"/>
    </source>
</evidence>
<accession>A0A8J2U6Y4</accession>
<dbReference type="InterPro" id="IPR018391">
    <property type="entry name" value="PQQ_b-propeller_rpt"/>
</dbReference>
<comment type="cofactor">
    <cofactor evidence="1">
        <name>pyrroloquinoline quinone</name>
        <dbReference type="ChEBI" id="CHEBI:58442"/>
    </cofactor>
</comment>
<name>A0A8J2U6Y4_9BACT</name>
<dbReference type="GO" id="GO:0048038">
    <property type="term" value="F:quinone binding"/>
    <property type="evidence" value="ECO:0007669"/>
    <property type="project" value="InterPro"/>
</dbReference>
<dbReference type="GO" id="GO:0016614">
    <property type="term" value="F:oxidoreductase activity, acting on CH-OH group of donors"/>
    <property type="evidence" value="ECO:0007669"/>
    <property type="project" value="InterPro"/>
</dbReference>
<dbReference type="InterPro" id="IPR011047">
    <property type="entry name" value="Quinoprotein_ADH-like_sf"/>
</dbReference>
<dbReference type="InterPro" id="IPR002372">
    <property type="entry name" value="PQQ_rpt_dom"/>
</dbReference>
<dbReference type="CDD" id="cd10280">
    <property type="entry name" value="PQQ_mGDH"/>
    <property type="match status" value="1"/>
</dbReference>
<evidence type="ECO:0000259" key="4">
    <source>
        <dbReference type="Pfam" id="PF01011"/>
    </source>
</evidence>
<gene>
    <name evidence="5" type="primary">gcd</name>
    <name evidence="5" type="ORF">GCM10011511_02840</name>
</gene>
<dbReference type="SMART" id="SM00564">
    <property type="entry name" value="PQQ"/>
    <property type="match status" value="7"/>
</dbReference>
<keyword evidence="6" id="KW-1185">Reference proteome</keyword>